<proteinExistence type="predicted"/>
<dbReference type="AlphaFoldDB" id="A0A380N9F1"/>
<evidence type="ECO:0000313" key="3">
    <source>
        <dbReference type="Proteomes" id="UP000254150"/>
    </source>
</evidence>
<feature type="transmembrane region" description="Helical" evidence="1">
    <location>
        <begin position="121"/>
        <end position="143"/>
    </location>
</feature>
<dbReference type="Proteomes" id="UP000254150">
    <property type="component" value="Unassembled WGS sequence"/>
</dbReference>
<evidence type="ECO:0000256" key="1">
    <source>
        <dbReference type="SAM" id="Phobius"/>
    </source>
</evidence>
<feature type="transmembrane region" description="Helical" evidence="1">
    <location>
        <begin position="50"/>
        <end position="67"/>
    </location>
</feature>
<organism evidence="2 3">
    <name type="scientific">Streptomyces griseus</name>
    <dbReference type="NCBI Taxonomy" id="1911"/>
    <lineage>
        <taxon>Bacteria</taxon>
        <taxon>Bacillati</taxon>
        <taxon>Actinomycetota</taxon>
        <taxon>Actinomycetes</taxon>
        <taxon>Kitasatosporales</taxon>
        <taxon>Streptomycetaceae</taxon>
        <taxon>Streptomyces</taxon>
    </lineage>
</organism>
<dbReference type="EMBL" id="UHID01000005">
    <property type="protein sequence ID" value="SUP34358.1"/>
    <property type="molecule type" value="Genomic_DNA"/>
</dbReference>
<reference evidence="2 3" key="1">
    <citation type="submission" date="2018-06" db="EMBL/GenBank/DDBJ databases">
        <authorList>
            <consortium name="Pathogen Informatics"/>
            <person name="Doyle S."/>
        </authorList>
    </citation>
    <scope>NUCLEOTIDE SEQUENCE [LARGE SCALE GENOMIC DNA]</scope>
    <source>
        <strain evidence="2 3">NCTC7807</strain>
    </source>
</reference>
<keyword evidence="1" id="KW-0472">Membrane</keyword>
<feature type="transmembrane region" description="Helical" evidence="1">
    <location>
        <begin position="12"/>
        <end position="30"/>
    </location>
</feature>
<accession>A0A380N9F1</accession>
<dbReference type="GeneID" id="95073158"/>
<sequence length="436" mass="45192">MTRLLSIELRRSATLGAALLIALTGAIVLHATAGRWSAGWLALAMTEREYLAFLAPLAMAAGAWQSYREHRANVAELFAAAPLPRPRRVVPILVTTGLGVVAAYLLAFLAAAPRIVGTARYLPATVLVVVAVGLVAMTASVWLGLAVGRLIPALATAPALAVTGFALLVFVPHALPDGGVAAAFSPSMGMSMFSDYDTVAGGVSLAQALWTGAVAVAALVLFAVADRRFAPAALVPLAIGAVVTALLVPTGDAYDRGRLDPVAQEPVCTADTPRVCVSRAHEGLLPEVAAKARNALELLPTESVTEAHEDTTTLFPPTSPAPRADTALMEITVGADGRLAHPGRLEPAVLTGVFTGPAHCGDIRNFPVATAAAYWLLDREPAAGPDGLEFDDPEAVEMWKGLKALEPAEARARVADVHRAAQRCRDTAGLLSGSAS</sequence>
<evidence type="ECO:0000313" key="2">
    <source>
        <dbReference type="EMBL" id="SUP34358.1"/>
    </source>
</evidence>
<feature type="transmembrane region" description="Helical" evidence="1">
    <location>
        <begin position="229"/>
        <end position="248"/>
    </location>
</feature>
<feature type="transmembrane region" description="Helical" evidence="1">
    <location>
        <begin position="199"/>
        <end position="222"/>
    </location>
</feature>
<keyword evidence="1" id="KW-1133">Transmembrane helix</keyword>
<feature type="transmembrane region" description="Helical" evidence="1">
    <location>
        <begin position="88"/>
        <end position="109"/>
    </location>
</feature>
<dbReference type="RefSeq" id="WP_100455782.1">
    <property type="nucleotide sequence ID" value="NZ_UHID01000005.1"/>
</dbReference>
<feature type="transmembrane region" description="Helical" evidence="1">
    <location>
        <begin position="150"/>
        <end position="171"/>
    </location>
</feature>
<name>A0A380N9F1_STRGR</name>
<keyword evidence="1" id="KW-0812">Transmembrane</keyword>
<gene>
    <name evidence="2" type="ORF">NCTC7807_01754</name>
</gene>
<protein>
    <submittedName>
        <fullName evidence="2">Uncharacterized protein</fullName>
    </submittedName>
</protein>